<dbReference type="Proteomes" id="UP000559027">
    <property type="component" value="Unassembled WGS sequence"/>
</dbReference>
<dbReference type="EMBL" id="JAACJO010000001">
    <property type="protein sequence ID" value="KAF5363437.1"/>
    <property type="molecule type" value="Genomic_DNA"/>
</dbReference>
<feature type="region of interest" description="Disordered" evidence="3">
    <location>
        <begin position="259"/>
        <end position="290"/>
    </location>
</feature>
<dbReference type="Pfam" id="PF16679">
    <property type="entry name" value="CDT1_C"/>
    <property type="match status" value="1"/>
</dbReference>
<accession>A0A8H5GEE0</accession>
<reference evidence="5 6" key="1">
    <citation type="journal article" date="2020" name="ISME J.">
        <title>Uncovering the hidden diversity of litter-decomposition mechanisms in mushroom-forming fungi.</title>
        <authorList>
            <person name="Floudas D."/>
            <person name="Bentzer J."/>
            <person name="Ahren D."/>
            <person name="Johansson T."/>
            <person name="Persson P."/>
            <person name="Tunlid A."/>
        </authorList>
    </citation>
    <scope>NUCLEOTIDE SEQUENCE [LARGE SCALE GENOMIC DNA]</scope>
    <source>
        <strain evidence="5 6">CBS 146.42</strain>
    </source>
</reference>
<dbReference type="AlphaFoldDB" id="A0A8H5GEE0"/>
<feature type="region of interest" description="Disordered" evidence="3">
    <location>
        <begin position="324"/>
        <end position="405"/>
    </location>
</feature>
<dbReference type="InterPro" id="IPR038090">
    <property type="entry name" value="Cdt1_C_WH_dom_sf"/>
</dbReference>
<feature type="domain" description="DNA replication factor Cdt1 C-terminal" evidence="4">
    <location>
        <begin position="375"/>
        <end position="493"/>
    </location>
</feature>
<feature type="compositionally biased region" description="Polar residues" evidence="3">
    <location>
        <begin position="353"/>
        <end position="372"/>
    </location>
</feature>
<evidence type="ECO:0000313" key="5">
    <source>
        <dbReference type="EMBL" id="KAF5363437.1"/>
    </source>
</evidence>
<gene>
    <name evidence="5" type="ORF">D9756_000525</name>
</gene>
<sequence length="574" mass="63024">MSDIYSTLQLSPKKRRQPSPDESNFTPKKLRTTPLTPSSISHRKETSGTSVPTNKLPDHLARLCAIHNSLQRAISHALATCAVSPTSDSGQLRNVVNHISLKTYSGLSSSFEANDLKRLCWLWEWDGLRYYDVEKGKEKEENPFLDEPPVSDDWTRGAMGFLVTSTTHLSKQARQRVPAYGVGIEIEIDIDKGMDSGMAAVARWTSETDSRQRAFKRKVERWNELHKGDEFIPAIPLADLPTLLSSIKASSLTMKLASASPKGTSSKTMLYPPASPVHSPKKSPTKKGASQFTVPFPSLMSTASPNKKSSLLFPQTPRHKRIETFAAPVTPQTPSNKASTDLRDVETPPETPIKQTGSLAETAPATPSTSKRQALYERIRQKSLTASPTKSIQGPRTPNSSLTRDQMLKLSQEETRRRCLLGRLDRVAESVWMKFSAPVTGSLTTSGRKRRALPASEVAAAVVQSSHVPVSAAEANESLVLLMKLCPFFLKRLDIQGEEWLEMPASSPNPLGNSSGTSSASTTPTKRGLVPPPSPGSKIDSAELIHRSPKRVKKEAGGLREVREIIRKELELQD</sequence>
<keyword evidence="6" id="KW-1185">Reference proteome</keyword>
<feature type="compositionally biased region" description="Polar residues" evidence="3">
    <location>
        <begin position="382"/>
        <end position="404"/>
    </location>
</feature>
<dbReference type="InterPro" id="IPR032054">
    <property type="entry name" value="Cdt1_C"/>
</dbReference>
<comment type="caution">
    <text evidence="5">The sequence shown here is derived from an EMBL/GenBank/DDBJ whole genome shotgun (WGS) entry which is preliminary data.</text>
</comment>
<evidence type="ECO:0000313" key="6">
    <source>
        <dbReference type="Proteomes" id="UP000559027"/>
    </source>
</evidence>
<dbReference type="Gene3D" id="1.10.10.1420">
    <property type="entry name" value="DNA replication factor Cdt1, C-terminal WH domain"/>
    <property type="match status" value="1"/>
</dbReference>
<feature type="region of interest" description="Disordered" evidence="3">
    <location>
        <begin position="1"/>
        <end position="54"/>
    </location>
</feature>
<keyword evidence="2" id="KW-0131">Cell cycle</keyword>
<evidence type="ECO:0000259" key="4">
    <source>
        <dbReference type="Pfam" id="PF16679"/>
    </source>
</evidence>
<proteinExistence type="inferred from homology"/>
<feature type="compositionally biased region" description="Polar residues" evidence="3">
    <location>
        <begin position="330"/>
        <end position="339"/>
    </location>
</feature>
<protein>
    <recommendedName>
        <fullName evidence="4">DNA replication factor Cdt1 C-terminal domain-containing protein</fullName>
    </recommendedName>
</protein>
<evidence type="ECO:0000256" key="3">
    <source>
        <dbReference type="SAM" id="MobiDB-lite"/>
    </source>
</evidence>
<evidence type="ECO:0000256" key="1">
    <source>
        <dbReference type="ARBA" id="ARBA00008356"/>
    </source>
</evidence>
<feature type="compositionally biased region" description="Polar residues" evidence="3">
    <location>
        <begin position="1"/>
        <end position="10"/>
    </location>
</feature>
<name>A0A8H5GEE0_9AGAR</name>
<feature type="compositionally biased region" description="Low complexity" evidence="3">
    <location>
        <begin position="514"/>
        <end position="525"/>
    </location>
</feature>
<evidence type="ECO:0000256" key="2">
    <source>
        <dbReference type="ARBA" id="ARBA00023306"/>
    </source>
</evidence>
<feature type="region of interest" description="Disordered" evidence="3">
    <location>
        <begin position="504"/>
        <end position="557"/>
    </location>
</feature>
<dbReference type="OrthoDB" id="3366139at2759"/>
<comment type="similarity">
    <text evidence="1">Belongs to the Cdt1 family.</text>
</comment>
<organism evidence="5 6">
    <name type="scientific">Leucocoprinus leucothites</name>
    <dbReference type="NCBI Taxonomy" id="201217"/>
    <lineage>
        <taxon>Eukaryota</taxon>
        <taxon>Fungi</taxon>
        <taxon>Dikarya</taxon>
        <taxon>Basidiomycota</taxon>
        <taxon>Agaricomycotina</taxon>
        <taxon>Agaricomycetes</taxon>
        <taxon>Agaricomycetidae</taxon>
        <taxon>Agaricales</taxon>
        <taxon>Agaricineae</taxon>
        <taxon>Agaricaceae</taxon>
        <taxon>Leucocoprinus</taxon>
    </lineage>
</organism>